<keyword evidence="2" id="KW-1185">Reference proteome</keyword>
<sequence length="140" mass="15861">MLVVLFAPRKNKRRAGPRRGGDGPYLKAPRVGEYWMADVPFRDGTGSKDRPCLVVGTDGEMYTVLYVTSRDRSDNSAFIAINSSSWRGSVASKQSWMQVGWFGREDPRITVHFAYFRRRLGAWSAAEQRSVRAALRELES</sequence>
<dbReference type="SUPFAM" id="SSF50118">
    <property type="entry name" value="Cell growth inhibitor/plasmid maintenance toxic component"/>
    <property type="match status" value="1"/>
</dbReference>
<dbReference type="RefSeq" id="WP_377467224.1">
    <property type="nucleotide sequence ID" value="NZ_JBHUOP010000005.1"/>
</dbReference>
<protein>
    <recommendedName>
        <fullName evidence="3">Type II toxin-antitoxin system PemK/MazF family toxin</fullName>
    </recommendedName>
</protein>
<organism evidence="1 2">
    <name type="scientific">Populibacterium corticicola</name>
    <dbReference type="NCBI Taxonomy" id="1812826"/>
    <lineage>
        <taxon>Bacteria</taxon>
        <taxon>Bacillati</taxon>
        <taxon>Actinomycetota</taxon>
        <taxon>Actinomycetes</taxon>
        <taxon>Micrococcales</taxon>
        <taxon>Jonesiaceae</taxon>
        <taxon>Populibacterium</taxon>
    </lineage>
</organism>
<gene>
    <name evidence="1" type="ORF">ACFSYH_11965</name>
</gene>
<name>A0ABW5XHC6_9MICO</name>
<dbReference type="Proteomes" id="UP001597391">
    <property type="component" value="Unassembled WGS sequence"/>
</dbReference>
<reference evidence="2" key="1">
    <citation type="journal article" date="2019" name="Int. J. Syst. Evol. Microbiol.">
        <title>The Global Catalogue of Microorganisms (GCM) 10K type strain sequencing project: providing services to taxonomists for standard genome sequencing and annotation.</title>
        <authorList>
            <consortium name="The Broad Institute Genomics Platform"/>
            <consortium name="The Broad Institute Genome Sequencing Center for Infectious Disease"/>
            <person name="Wu L."/>
            <person name="Ma J."/>
        </authorList>
    </citation>
    <scope>NUCLEOTIDE SEQUENCE [LARGE SCALE GENOMIC DNA]</scope>
    <source>
        <strain evidence="2">KCTC 33576</strain>
    </source>
</reference>
<evidence type="ECO:0000313" key="1">
    <source>
        <dbReference type="EMBL" id="MFD2841278.1"/>
    </source>
</evidence>
<proteinExistence type="predicted"/>
<comment type="caution">
    <text evidence="1">The sequence shown here is derived from an EMBL/GenBank/DDBJ whole genome shotgun (WGS) entry which is preliminary data.</text>
</comment>
<evidence type="ECO:0008006" key="3">
    <source>
        <dbReference type="Google" id="ProtNLM"/>
    </source>
</evidence>
<evidence type="ECO:0000313" key="2">
    <source>
        <dbReference type="Proteomes" id="UP001597391"/>
    </source>
</evidence>
<dbReference type="EMBL" id="JBHUOP010000005">
    <property type="protein sequence ID" value="MFD2841278.1"/>
    <property type="molecule type" value="Genomic_DNA"/>
</dbReference>
<accession>A0ABW5XHC6</accession>